<organism evidence="2 3">
    <name type="scientific">Saccharopolyspora erythraea</name>
    <name type="common">Streptomyces erythraeus</name>
    <dbReference type="NCBI Taxonomy" id="1836"/>
    <lineage>
        <taxon>Bacteria</taxon>
        <taxon>Bacillati</taxon>
        <taxon>Actinomycetota</taxon>
        <taxon>Actinomycetes</taxon>
        <taxon>Pseudonocardiales</taxon>
        <taxon>Pseudonocardiaceae</taxon>
        <taxon>Saccharopolyspora</taxon>
    </lineage>
</organism>
<evidence type="ECO:0000256" key="1">
    <source>
        <dbReference type="SAM" id="MobiDB-lite"/>
    </source>
</evidence>
<accession>A0ABN1D0A9</accession>
<gene>
    <name evidence="2" type="ORF">GCM10009533_31820</name>
</gene>
<dbReference type="Proteomes" id="UP001500729">
    <property type="component" value="Unassembled WGS sequence"/>
</dbReference>
<feature type="region of interest" description="Disordered" evidence="1">
    <location>
        <begin position="1"/>
        <end position="22"/>
    </location>
</feature>
<name>A0ABN1D0A9_SACER</name>
<dbReference type="EMBL" id="BAAAGS010000019">
    <property type="protein sequence ID" value="GAA0530243.1"/>
    <property type="molecule type" value="Genomic_DNA"/>
</dbReference>
<reference evidence="2 3" key="1">
    <citation type="journal article" date="2019" name="Int. J. Syst. Evol. Microbiol.">
        <title>The Global Catalogue of Microorganisms (GCM) 10K type strain sequencing project: providing services to taxonomists for standard genome sequencing and annotation.</title>
        <authorList>
            <consortium name="The Broad Institute Genomics Platform"/>
            <consortium name="The Broad Institute Genome Sequencing Center for Infectious Disease"/>
            <person name="Wu L."/>
            <person name="Ma J."/>
        </authorList>
    </citation>
    <scope>NUCLEOTIDE SEQUENCE [LARGE SCALE GENOMIC DNA]</scope>
    <source>
        <strain evidence="2 3">JCM 10303</strain>
    </source>
</reference>
<comment type="caution">
    <text evidence="2">The sequence shown here is derived from an EMBL/GenBank/DDBJ whole genome shotgun (WGS) entry which is preliminary data.</text>
</comment>
<evidence type="ECO:0008006" key="4">
    <source>
        <dbReference type="Google" id="ProtNLM"/>
    </source>
</evidence>
<keyword evidence="3" id="KW-1185">Reference proteome</keyword>
<evidence type="ECO:0000313" key="2">
    <source>
        <dbReference type="EMBL" id="GAA0530243.1"/>
    </source>
</evidence>
<protein>
    <recommendedName>
        <fullName evidence="4">Transposase</fullName>
    </recommendedName>
</protein>
<proteinExistence type="predicted"/>
<sequence length="85" mass="10000">MGARVAGQLHRTAVDDPETGEHIREESVHMPMLPGERARHQMRRMGDIHRRRRRVSGVERWPRIPSDDRARVKVAVRCIDRAWRS</sequence>
<evidence type="ECO:0000313" key="3">
    <source>
        <dbReference type="Proteomes" id="UP001500729"/>
    </source>
</evidence>